<evidence type="ECO:0000256" key="1">
    <source>
        <dbReference type="SAM" id="MobiDB-lite"/>
    </source>
</evidence>
<keyword evidence="3" id="KW-1185">Reference proteome</keyword>
<feature type="compositionally biased region" description="Low complexity" evidence="1">
    <location>
        <begin position="68"/>
        <end position="78"/>
    </location>
</feature>
<organism evidence="2 3">
    <name type="scientific">Trichoderma asperellum (strain ATCC 204424 / CBS 433.97 / NBRC 101777)</name>
    <dbReference type="NCBI Taxonomy" id="1042311"/>
    <lineage>
        <taxon>Eukaryota</taxon>
        <taxon>Fungi</taxon>
        <taxon>Dikarya</taxon>
        <taxon>Ascomycota</taxon>
        <taxon>Pezizomycotina</taxon>
        <taxon>Sordariomycetes</taxon>
        <taxon>Hypocreomycetidae</taxon>
        <taxon>Hypocreales</taxon>
        <taxon>Hypocreaceae</taxon>
        <taxon>Trichoderma</taxon>
    </lineage>
</organism>
<dbReference type="EMBL" id="KZ679262">
    <property type="protein sequence ID" value="PTB41045.1"/>
    <property type="molecule type" value="Genomic_DNA"/>
</dbReference>
<feature type="compositionally biased region" description="Polar residues" evidence="1">
    <location>
        <begin position="83"/>
        <end position="95"/>
    </location>
</feature>
<gene>
    <name evidence="2" type="ORF">M441DRAFT_58484</name>
</gene>
<protein>
    <submittedName>
        <fullName evidence="2">Uncharacterized protein</fullName>
    </submittedName>
</protein>
<dbReference type="AlphaFoldDB" id="A0A2T3Z8C7"/>
<sequence>MNWVEGNLSRHRRGKGWKEDIVKQEQYFAKARSRQRAQAKTSPVTLSTANFVPSYSASSKTATGVTRSSPSSSLPAPLDTSDKSSANKANPSQIMQRDVTEQLLCVVPPSQMSGSAMFTGQSMEGHLAGIFDLEAERRRLLKDELPKLSIIKPTQKRGCSTAARQIVGQQQQFEKPTSRRAMQPSVGGQRGSRKRRSSQITSSPVDTTIRIRVGSRNYQWSEAGNSVRDPAYHSDYSSPSQSEDETGCKTSSTGNPSYVIGKSLARLSSLAISSLPWLSPGSRSTHCRRFSDPTQRIDRAASAKSQCPMTAYTNGLSPRPPASTPASDSVSSMVVEVGSGQNSPKICIGEEEIWRAWLNKDIPVFQVPKYDKT</sequence>
<evidence type="ECO:0000313" key="2">
    <source>
        <dbReference type="EMBL" id="PTB41045.1"/>
    </source>
</evidence>
<evidence type="ECO:0000313" key="3">
    <source>
        <dbReference type="Proteomes" id="UP000240493"/>
    </source>
</evidence>
<name>A0A2T3Z8C7_TRIA4</name>
<proteinExistence type="predicted"/>
<dbReference type="Proteomes" id="UP000240493">
    <property type="component" value="Unassembled WGS sequence"/>
</dbReference>
<feature type="region of interest" description="Disordered" evidence="1">
    <location>
        <begin position="222"/>
        <end position="254"/>
    </location>
</feature>
<reference evidence="2 3" key="1">
    <citation type="submission" date="2016-07" db="EMBL/GenBank/DDBJ databases">
        <title>Multiple horizontal gene transfer events from other fungi enriched the ability of initially mycotrophic Trichoderma (Ascomycota) to feed on dead plant biomass.</title>
        <authorList>
            <consortium name="DOE Joint Genome Institute"/>
            <person name="Aerts A."/>
            <person name="Atanasova L."/>
            <person name="Chenthamara K."/>
            <person name="Zhang J."/>
            <person name="Grujic M."/>
            <person name="Henrissat B."/>
            <person name="Kuo A."/>
            <person name="Salamov A."/>
            <person name="Lipzen A."/>
            <person name="Labutti K."/>
            <person name="Barry K."/>
            <person name="Miao Y."/>
            <person name="Rahimi M.J."/>
            <person name="Shen Q."/>
            <person name="Grigoriev I.V."/>
            <person name="Kubicek C.P."/>
            <person name="Druzhinina I.S."/>
        </authorList>
    </citation>
    <scope>NUCLEOTIDE SEQUENCE [LARGE SCALE GENOMIC DNA]</scope>
    <source>
        <strain evidence="2 3">CBS 433.97</strain>
    </source>
</reference>
<feature type="compositionally biased region" description="Polar residues" evidence="1">
    <location>
        <begin position="55"/>
        <end position="67"/>
    </location>
</feature>
<feature type="region of interest" description="Disordered" evidence="1">
    <location>
        <begin position="166"/>
        <end position="208"/>
    </location>
</feature>
<feature type="region of interest" description="Disordered" evidence="1">
    <location>
        <begin position="55"/>
        <end position="95"/>
    </location>
</feature>
<dbReference type="OrthoDB" id="5426563at2759"/>
<accession>A0A2T3Z8C7</accession>